<dbReference type="Proteomes" id="UP000828390">
    <property type="component" value="Unassembled WGS sequence"/>
</dbReference>
<dbReference type="PANTHER" id="PTHR33490">
    <property type="entry name" value="BLR5614 PROTEIN-RELATED"/>
    <property type="match status" value="1"/>
</dbReference>
<dbReference type="InterPro" id="IPR002931">
    <property type="entry name" value="Transglutaminase-like"/>
</dbReference>
<reference evidence="2" key="1">
    <citation type="journal article" date="2019" name="bioRxiv">
        <title>The Genome of the Zebra Mussel, Dreissena polymorpha: A Resource for Invasive Species Research.</title>
        <authorList>
            <person name="McCartney M.A."/>
            <person name="Auch B."/>
            <person name="Kono T."/>
            <person name="Mallez S."/>
            <person name="Zhang Y."/>
            <person name="Obille A."/>
            <person name="Becker A."/>
            <person name="Abrahante J.E."/>
            <person name="Garbe J."/>
            <person name="Badalamenti J.P."/>
            <person name="Herman A."/>
            <person name="Mangelson H."/>
            <person name="Liachko I."/>
            <person name="Sullivan S."/>
            <person name="Sone E.D."/>
            <person name="Koren S."/>
            <person name="Silverstein K.A.T."/>
            <person name="Beckman K.B."/>
            <person name="Gohl D.M."/>
        </authorList>
    </citation>
    <scope>NUCLEOTIDE SEQUENCE</scope>
    <source>
        <strain evidence="2">Duluth1</strain>
        <tissue evidence="2">Whole animal</tissue>
    </source>
</reference>
<dbReference type="Gene3D" id="3.10.620.30">
    <property type="match status" value="1"/>
</dbReference>
<gene>
    <name evidence="2" type="ORF">DPMN_092178</name>
</gene>
<protein>
    <recommendedName>
        <fullName evidence="1">Transglutaminase-like domain-containing protein</fullName>
    </recommendedName>
</protein>
<sequence>MEKDNVEDNEWLKQTKYINHKDPAITTLAQSITSGIADDRAKAVAIHDWVRDNIQFGWTKHFWADSATDVLAAGKGFCNTKSTLFVALLRNVGIPARQHFVTIHCDSLHGLVKTGSEYVDHAYAEVYLDGKWLKTDSYVIDSKLFRNAQARLTTENRLIGYGTIQGGQNTWDGRTDSFAQFVNDGRVDYLTTRDYGVFEDVETFYKTAPETINGGRFTRAIICVLAMTGLINKKTESLRKS</sequence>
<proteinExistence type="predicted"/>
<dbReference type="SUPFAM" id="SSF54001">
    <property type="entry name" value="Cysteine proteinases"/>
    <property type="match status" value="1"/>
</dbReference>
<evidence type="ECO:0000313" key="3">
    <source>
        <dbReference type="Proteomes" id="UP000828390"/>
    </source>
</evidence>
<dbReference type="InterPro" id="IPR038765">
    <property type="entry name" value="Papain-like_cys_pep_sf"/>
</dbReference>
<comment type="caution">
    <text evidence="2">The sequence shown here is derived from an EMBL/GenBank/DDBJ whole genome shotgun (WGS) entry which is preliminary data.</text>
</comment>
<organism evidence="2 3">
    <name type="scientific">Dreissena polymorpha</name>
    <name type="common">Zebra mussel</name>
    <name type="synonym">Mytilus polymorpha</name>
    <dbReference type="NCBI Taxonomy" id="45954"/>
    <lineage>
        <taxon>Eukaryota</taxon>
        <taxon>Metazoa</taxon>
        <taxon>Spiralia</taxon>
        <taxon>Lophotrochozoa</taxon>
        <taxon>Mollusca</taxon>
        <taxon>Bivalvia</taxon>
        <taxon>Autobranchia</taxon>
        <taxon>Heteroconchia</taxon>
        <taxon>Euheterodonta</taxon>
        <taxon>Imparidentia</taxon>
        <taxon>Neoheterodontei</taxon>
        <taxon>Myida</taxon>
        <taxon>Dreissenoidea</taxon>
        <taxon>Dreissenidae</taxon>
        <taxon>Dreissena</taxon>
    </lineage>
</organism>
<evidence type="ECO:0000259" key="1">
    <source>
        <dbReference type="SMART" id="SM00460"/>
    </source>
</evidence>
<dbReference type="AlphaFoldDB" id="A0A9D4L1V6"/>
<evidence type="ECO:0000313" key="2">
    <source>
        <dbReference type="EMBL" id="KAH3849774.1"/>
    </source>
</evidence>
<dbReference type="PANTHER" id="PTHR33490:SF3">
    <property type="entry name" value="CONSERVED INTEGRAL MEMBRANE PROTEIN"/>
    <property type="match status" value="1"/>
</dbReference>
<dbReference type="SMART" id="SM00460">
    <property type="entry name" value="TGc"/>
    <property type="match status" value="1"/>
</dbReference>
<dbReference type="OrthoDB" id="10047918at2759"/>
<dbReference type="EMBL" id="JAIWYP010000003">
    <property type="protein sequence ID" value="KAH3849774.1"/>
    <property type="molecule type" value="Genomic_DNA"/>
</dbReference>
<feature type="domain" description="Transglutaminase-like" evidence="1">
    <location>
        <begin position="70"/>
        <end position="139"/>
    </location>
</feature>
<name>A0A9D4L1V6_DREPO</name>
<reference evidence="2" key="2">
    <citation type="submission" date="2020-11" db="EMBL/GenBank/DDBJ databases">
        <authorList>
            <person name="McCartney M.A."/>
            <person name="Auch B."/>
            <person name="Kono T."/>
            <person name="Mallez S."/>
            <person name="Becker A."/>
            <person name="Gohl D.M."/>
            <person name="Silverstein K.A.T."/>
            <person name="Koren S."/>
            <person name="Bechman K.B."/>
            <person name="Herman A."/>
            <person name="Abrahante J.E."/>
            <person name="Garbe J."/>
        </authorList>
    </citation>
    <scope>NUCLEOTIDE SEQUENCE</scope>
    <source>
        <strain evidence="2">Duluth1</strain>
        <tissue evidence="2">Whole animal</tissue>
    </source>
</reference>
<dbReference type="Pfam" id="PF01841">
    <property type="entry name" value="Transglut_core"/>
    <property type="match status" value="1"/>
</dbReference>
<accession>A0A9D4L1V6</accession>
<keyword evidence="3" id="KW-1185">Reference proteome</keyword>